<gene>
    <name evidence="2" type="ORF">H2201_008829</name>
</gene>
<evidence type="ECO:0000313" key="3">
    <source>
        <dbReference type="Proteomes" id="UP001172684"/>
    </source>
</evidence>
<comment type="caution">
    <text evidence="2">The sequence shown here is derived from an EMBL/GenBank/DDBJ whole genome shotgun (WGS) entry which is preliminary data.</text>
</comment>
<evidence type="ECO:0000256" key="1">
    <source>
        <dbReference type="SAM" id="Phobius"/>
    </source>
</evidence>
<dbReference type="Proteomes" id="UP001172684">
    <property type="component" value="Unassembled WGS sequence"/>
</dbReference>
<organism evidence="2 3">
    <name type="scientific">Coniosporium apollinis</name>
    <dbReference type="NCBI Taxonomy" id="61459"/>
    <lineage>
        <taxon>Eukaryota</taxon>
        <taxon>Fungi</taxon>
        <taxon>Dikarya</taxon>
        <taxon>Ascomycota</taxon>
        <taxon>Pezizomycotina</taxon>
        <taxon>Dothideomycetes</taxon>
        <taxon>Dothideomycetes incertae sedis</taxon>
        <taxon>Coniosporium</taxon>
    </lineage>
</organism>
<reference evidence="2" key="1">
    <citation type="submission" date="2022-10" db="EMBL/GenBank/DDBJ databases">
        <title>Culturing micro-colonial fungi from biological soil crusts in the Mojave desert and describing Neophaeococcomyces mojavensis, and introducing the new genera and species Taxawa tesnikishii.</title>
        <authorList>
            <person name="Kurbessoian T."/>
            <person name="Stajich J.E."/>
        </authorList>
    </citation>
    <scope>NUCLEOTIDE SEQUENCE</scope>
    <source>
        <strain evidence="2">TK_1</strain>
    </source>
</reference>
<keyword evidence="1" id="KW-0472">Membrane</keyword>
<keyword evidence="3" id="KW-1185">Reference proteome</keyword>
<proteinExistence type="predicted"/>
<keyword evidence="1" id="KW-1133">Transmembrane helix</keyword>
<evidence type="ECO:0008006" key="4">
    <source>
        <dbReference type="Google" id="ProtNLM"/>
    </source>
</evidence>
<keyword evidence="1" id="KW-0812">Transmembrane</keyword>
<evidence type="ECO:0000313" key="2">
    <source>
        <dbReference type="EMBL" id="KAJ9655309.1"/>
    </source>
</evidence>
<dbReference type="EMBL" id="JAPDRL010000179">
    <property type="protein sequence ID" value="KAJ9655309.1"/>
    <property type="molecule type" value="Genomic_DNA"/>
</dbReference>
<feature type="transmembrane region" description="Helical" evidence="1">
    <location>
        <begin position="20"/>
        <end position="39"/>
    </location>
</feature>
<accession>A0ABQ9NIQ7</accession>
<protein>
    <recommendedName>
        <fullName evidence="4">Glycosyl transferase CAP10 domain-containing protein</fullName>
    </recommendedName>
</protein>
<sequence>MAVSPAWSNYATNLRSNRRFMWLIGTAFGLLVLLSLFSWSGRDWLSFREHFKSGNTHPAVLNHPVGARKGPHGRPAYAFLDGSLFEKPEGLKVVGYIFYGRWDRVQVLDCYMKRNLVKNGGMMDKVIWLENTNKETDIEALKGLLASESDYEHRFAKKVGGYSGLWDSLDADTMYIKLDDDIVYVADDAIPRLIQYRLENPRPFLVSANVINNPALSWVHTRLGAVRPWLPNLGAPTDVIDPLALITDWRVSNLPPITRVHHNESDFDINDTHGPQKWGPVEADDPQRPLMDANIDGTPAEHGRYDAMGPNWKDYRIAVQQHMSFFQNLEAGEKMMKRYRFDIWDMHYARLSINFLAIWGRDVHLALPMQPDDEQHLTQTVPKKLSRHAVFHGESIVAHYSFFTQYKGLITTDILERYRALAAETCGALLPLNREKQEISTEGEMGE</sequence>
<name>A0ABQ9NIQ7_9PEZI</name>